<evidence type="ECO:0000313" key="6">
    <source>
        <dbReference type="EMBL" id="MBD2151024.1"/>
    </source>
</evidence>
<comment type="similarity">
    <text evidence="5">Belongs to the CbiD family.</text>
</comment>
<evidence type="ECO:0000256" key="3">
    <source>
        <dbReference type="ARBA" id="ARBA00022679"/>
    </source>
</evidence>
<evidence type="ECO:0000256" key="1">
    <source>
        <dbReference type="ARBA" id="ARBA00022573"/>
    </source>
</evidence>
<evidence type="ECO:0000256" key="4">
    <source>
        <dbReference type="ARBA" id="ARBA00022691"/>
    </source>
</evidence>
<evidence type="ECO:0000256" key="2">
    <source>
        <dbReference type="ARBA" id="ARBA00022603"/>
    </source>
</evidence>
<evidence type="ECO:0000256" key="5">
    <source>
        <dbReference type="HAMAP-Rule" id="MF_00787"/>
    </source>
</evidence>
<dbReference type="PANTHER" id="PTHR35863:SF1">
    <property type="entry name" value="COBALT-PRECORRIN-5B C(1)-METHYLTRANSFERASE"/>
    <property type="match status" value="1"/>
</dbReference>
<keyword evidence="7" id="KW-1185">Reference proteome</keyword>
<comment type="catalytic activity">
    <reaction evidence="5">
        <text>Co-precorrin-5B + S-adenosyl-L-methionine = Co-precorrin-6A + S-adenosyl-L-homocysteine</text>
        <dbReference type="Rhea" id="RHEA:26285"/>
        <dbReference type="ChEBI" id="CHEBI:57856"/>
        <dbReference type="ChEBI" id="CHEBI:59789"/>
        <dbReference type="ChEBI" id="CHEBI:60063"/>
        <dbReference type="ChEBI" id="CHEBI:60064"/>
        <dbReference type="EC" id="2.1.1.195"/>
    </reaction>
</comment>
<dbReference type="EMBL" id="JACJPY010000039">
    <property type="protein sequence ID" value="MBD2151024.1"/>
    <property type="molecule type" value="Genomic_DNA"/>
</dbReference>
<dbReference type="InterPro" id="IPR002748">
    <property type="entry name" value="CbiD"/>
</dbReference>
<dbReference type="RefSeq" id="WP_190351385.1">
    <property type="nucleotide sequence ID" value="NZ_JACJPY010000039.1"/>
</dbReference>
<dbReference type="Proteomes" id="UP000631421">
    <property type="component" value="Unassembled WGS sequence"/>
</dbReference>
<dbReference type="HAMAP" id="MF_00787">
    <property type="entry name" value="CbiD"/>
    <property type="match status" value="1"/>
</dbReference>
<proteinExistence type="inferred from homology"/>
<reference evidence="6" key="1">
    <citation type="journal article" date="2015" name="ISME J.">
        <title>Draft Genome Sequence of Streptomyces incarnatus NRRL8089, which Produces the Nucleoside Antibiotic Sinefungin.</title>
        <authorList>
            <person name="Oshima K."/>
            <person name="Hattori M."/>
            <person name="Shimizu H."/>
            <person name="Fukuda K."/>
            <person name="Nemoto M."/>
            <person name="Inagaki K."/>
            <person name="Tamura T."/>
        </authorList>
    </citation>
    <scope>NUCLEOTIDE SEQUENCE</scope>
    <source>
        <strain evidence="6">FACHB-1277</strain>
    </source>
</reference>
<keyword evidence="2 5" id="KW-0489">Methyltransferase</keyword>
<organism evidence="6 7">
    <name type="scientific">Pseudanabaena cinerea FACHB-1277</name>
    <dbReference type="NCBI Taxonomy" id="2949581"/>
    <lineage>
        <taxon>Bacteria</taxon>
        <taxon>Bacillati</taxon>
        <taxon>Cyanobacteriota</taxon>
        <taxon>Cyanophyceae</taxon>
        <taxon>Pseudanabaenales</taxon>
        <taxon>Pseudanabaenaceae</taxon>
        <taxon>Pseudanabaena</taxon>
        <taxon>Pseudanabaena cinerea</taxon>
    </lineage>
</organism>
<gene>
    <name evidence="5" type="primary">cbiD</name>
    <name evidence="6" type="ORF">H6F44_12975</name>
</gene>
<comment type="function">
    <text evidence="5">Catalyzes the methylation of C-1 in cobalt-precorrin-5B to form cobalt-precorrin-6A.</text>
</comment>
<dbReference type="GO" id="GO:0019251">
    <property type="term" value="P:anaerobic cobalamin biosynthetic process"/>
    <property type="evidence" value="ECO:0007669"/>
    <property type="project" value="UniProtKB-UniRule"/>
</dbReference>
<dbReference type="NCBIfam" id="TIGR00312">
    <property type="entry name" value="cbiD"/>
    <property type="match status" value="1"/>
</dbReference>
<name>A0A926Z8G1_9CYAN</name>
<dbReference type="AlphaFoldDB" id="A0A926Z8G1"/>
<dbReference type="Pfam" id="PF01888">
    <property type="entry name" value="CbiD"/>
    <property type="match status" value="1"/>
</dbReference>
<reference evidence="6" key="2">
    <citation type="submission" date="2020-08" db="EMBL/GenBank/DDBJ databases">
        <authorList>
            <person name="Chen M."/>
            <person name="Teng W."/>
            <person name="Zhao L."/>
            <person name="Hu C."/>
            <person name="Zhou Y."/>
            <person name="Han B."/>
            <person name="Song L."/>
            <person name="Shu W."/>
        </authorList>
    </citation>
    <scope>NUCLEOTIDE SEQUENCE</scope>
    <source>
        <strain evidence="6">FACHB-1277</strain>
    </source>
</reference>
<dbReference type="PANTHER" id="PTHR35863">
    <property type="entry name" value="COBALT-PRECORRIN-5B C(1)-METHYLTRANSFERASE"/>
    <property type="match status" value="1"/>
</dbReference>
<keyword evidence="3 5" id="KW-0808">Transferase</keyword>
<evidence type="ECO:0000313" key="7">
    <source>
        <dbReference type="Proteomes" id="UP000631421"/>
    </source>
</evidence>
<comment type="pathway">
    <text evidence="5">Cofactor biosynthesis; adenosylcobalamin biosynthesis; cob(II)yrinate a,c-diamide from sirohydrochlorin (anaerobic route): step 6/10.</text>
</comment>
<comment type="caution">
    <text evidence="6">The sequence shown here is derived from an EMBL/GenBank/DDBJ whole genome shotgun (WGS) entry which is preliminary data.</text>
</comment>
<dbReference type="PIRSF" id="PIRSF026782">
    <property type="entry name" value="CbiD"/>
    <property type="match status" value="1"/>
</dbReference>
<dbReference type="InterPro" id="IPR036074">
    <property type="entry name" value="CbiD_sf"/>
</dbReference>
<keyword evidence="1 5" id="KW-0169">Cobalamin biosynthesis</keyword>
<dbReference type="SUPFAM" id="SSF111342">
    <property type="entry name" value="CbiD-like"/>
    <property type="match status" value="1"/>
</dbReference>
<accession>A0A926Z8G1</accession>
<dbReference type="EC" id="2.1.1.195" evidence="5"/>
<sequence length="377" mass="40622">MKSGYTLPVFAIAAAKAAIITLQNLRKSQVLESITSVEMDLLEAGHGHIPIAQVAIIDYQINQQTALAIALSDPGDNLDLTAGMPIWAWVSLEAHGLADEILSPNSISISERLILEGGEGLGKSVDGKPAIYQLAQNLAQANLLPLLSPELLSPELPNQLARVRFILPEGRALAKRTSNAAFGILEGLSLLGTSAISQPLSVEDKLEEFRTDLRDKATDTQAIAFYIGANGYQVAQGLGFSDRQLVQTANWIGAMLIEAALLGIKEITLIGYHGKLLKLAGGIFNTSSHLADARIDILVRAAVHQNLPMELIQKIERSPTAEAVHNLLVANNSDQPVFAHITDQINQRAIAYIQKYSDRQVAVKTILCDRLGKLVLG</sequence>
<keyword evidence="4 5" id="KW-0949">S-adenosyl-L-methionine</keyword>
<dbReference type="GO" id="GO:0032259">
    <property type="term" value="P:methylation"/>
    <property type="evidence" value="ECO:0007669"/>
    <property type="project" value="UniProtKB-KW"/>
</dbReference>
<dbReference type="Gene3D" id="3.30.2110.10">
    <property type="entry name" value="CbiD-like"/>
    <property type="match status" value="1"/>
</dbReference>
<dbReference type="GO" id="GO:0008168">
    <property type="term" value="F:methyltransferase activity"/>
    <property type="evidence" value="ECO:0007669"/>
    <property type="project" value="UniProtKB-UniRule"/>
</dbReference>
<protein>
    <recommendedName>
        <fullName evidence="5">Cobalt-precorrin-5B C(1)-methyltransferase</fullName>
        <ecNumber evidence="5">2.1.1.195</ecNumber>
    </recommendedName>
    <alternativeName>
        <fullName evidence="5">Cobalt-precorrin-6A synthase</fullName>
    </alternativeName>
</protein>